<dbReference type="Pfam" id="PF01826">
    <property type="entry name" value="TIL"/>
    <property type="match status" value="4"/>
</dbReference>
<evidence type="ECO:0000256" key="1">
    <source>
        <dbReference type="ARBA" id="ARBA00022690"/>
    </source>
</evidence>
<dbReference type="AlphaFoldDB" id="A0A9N9S689"/>
<organism evidence="5 6">
    <name type="scientific">Chironomus riparius</name>
    <dbReference type="NCBI Taxonomy" id="315576"/>
    <lineage>
        <taxon>Eukaryota</taxon>
        <taxon>Metazoa</taxon>
        <taxon>Ecdysozoa</taxon>
        <taxon>Arthropoda</taxon>
        <taxon>Hexapoda</taxon>
        <taxon>Insecta</taxon>
        <taxon>Pterygota</taxon>
        <taxon>Neoptera</taxon>
        <taxon>Endopterygota</taxon>
        <taxon>Diptera</taxon>
        <taxon>Nematocera</taxon>
        <taxon>Chironomoidea</taxon>
        <taxon>Chironomidae</taxon>
        <taxon>Chironominae</taxon>
        <taxon>Chironomus</taxon>
    </lineage>
</organism>
<feature type="domain" description="TIL" evidence="4">
    <location>
        <begin position="227"/>
        <end position="282"/>
    </location>
</feature>
<evidence type="ECO:0000256" key="2">
    <source>
        <dbReference type="ARBA" id="ARBA00023157"/>
    </source>
</evidence>
<dbReference type="OrthoDB" id="6236007at2759"/>
<gene>
    <name evidence="5" type="ORF">CHIRRI_LOCUS13140</name>
</gene>
<dbReference type="GO" id="GO:0030414">
    <property type="term" value="F:peptidase inhibitor activity"/>
    <property type="evidence" value="ECO:0007669"/>
    <property type="project" value="UniProtKB-KW"/>
</dbReference>
<evidence type="ECO:0000313" key="6">
    <source>
        <dbReference type="Proteomes" id="UP001153620"/>
    </source>
</evidence>
<dbReference type="PANTHER" id="PTHR23259:SF70">
    <property type="entry name" value="ACCESSORY GLAND PROTEIN ACP62F-RELATED"/>
    <property type="match status" value="1"/>
</dbReference>
<feature type="domain" description="TIL" evidence="4">
    <location>
        <begin position="31"/>
        <end position="85"/>
    </location>
</feature>
<evidence type="ECO:0000259" key="4">
    <source>
        <dbReference type="Pfam" id="PF01826"/>
    </source>
</evidence>
<dbReference type="CDD" id="cd19941">
    <property type="entry name" value="TIL"/>
    <property type="match status" value="4"/>
</dbReference>
<accession>A0A9N9S689</accession>
<dbReference type="InterPro" id="IPR051368">
    <property type="entry name" value="SerProtInhib-TIL_Domain"/>
</dbReference>
<keyword evidence="1" id="KW-0646">Protease inhibitor</keyword>
<evidence type="ECO:0000313" key="5">
    <source>
        <dbReference type="EMBL" id="CAG9810323.1"/>
    </source>
</evidence>
<keyword evidence="6" id="KW-1185">Reference proteome</keyword>
<feature type="domain" description="TIL" evidence="4">
    <location>
        <begin position="95"/>
        <end position="148"/>
    </location>
</feature>
<dbReference type="SUPFAM" id="SSF57567">
    <property type="entry name" value="Serine protease inhibitors"/>
    <property type="match status" value="4"/>
</dbReference>
<feature type="domain" description="TIL" evidence="4">
    <location>
        <begin position="171"/>
        <end position="224"/>
    </location>
</feature>
<reference evidence="5" key="2">
    <citation type="submission" date="2022-10" db="EMBL/GenBank/DDBJ databases">
        <authorList>
            <consortium name="ENA_rothamsted_submissions"/>
            <consortium name="culmorum"/>
            <person name="King R."/>
        </authorList>
    </citation>
    <scope>NUCLEOTIDE SEQUENCE</scope>
</reference>
<dbReference type="Gene3D" id="2.10.25.10">
    <property type="entry name" value="Laminin"/>
    <property type="match status" value="4"/>
</dbReference>
<reference evidence="5" key="1">
    <citation type="submission" date="2022-01" db="EMBL/GenBank/DDBJ databases">
        <authorList>
            <person name="King R."/>
        </authorList>
    </citation>
    <scope>NUCLEOTIDE SEQUENCE</scope>
</reference>
<protein>
    <recommendedName>
        <fullName evidence="4">TIL domain-containing protein</fullName>
    </recommendedName>
</protein>
<dbReference type="PANTHER" id="PTHR23259">
    <property type="entry name" value="RIDDLE"/>
    <property type="match status" value="1"/>
</dbReference>
<dbReference type="InterPro" id="IPR002919">
    <property type="entry name" value="TIL_dom"/>
</dbReference>
<keyword evidence="3" id="KW-0732">Signal</keyword>
<proteinExistence type="predicted"/>
<name>A0A9N9S689_9DIPT</name>
<evidence type="ECO:0000256" key="3">
    <source>
        <dbReference type="SAM" id="SignalP"/>
    </source>
</evidence>
<sequence length="287" mass="31822">MNFLCLTILSTLALIFPVPSSSGDVSCDKSCPKWEVYSRCAGPNQPNCFHRHASTDESQCIPGCVCTRGMIRDPNTFKCISEHKCPNPVNNPKWCPSNEVYSDCSAGCQRTCDTLNAVFKCRCIPGCICRDGYVRSQITNQCVPIKSCKGCPKGYKRNPETGNCEFQCNECPKNEEYKDCGSHCEPDCFPRGIACILSCKQGCFCKTGYVRGPQNGTCIPKEKCPKCPANESFSCGNPLCEKTCDNYKEPCTIQNIRCEDKCYCNDGFVRNKNNVCVPVSECDENDC</sequence>
<dbReference type="EMBL" id="OU895880">
    <property type="protein sequence ID" value="CAG9810323.1"/>
    <property type="molecule type" value="Genomic_DNA"/>
</dbReference>
<feature type="chain" id="PRO_5040120704" description="TIL domain-containing protein" evidence="3">
    <location>
        <begin position="24"/>
        <end position="287"/>
    </location>
</feature>
<keyword evidence="2" id="KW-1015">Disulfide bond</keyword>
<dbReference type="Proteomes" id="UP001153620">
    <property type="component" value="Chromosome 4"/>
</dbReference>
<dbReference type="InterPro" id="IPR036084">
    <property type="entry name" value="Ser_inhib-like_sf"/>
</dbReference>
<feature type="signal peptide" evidence="3">
    <location>
        <begin position="1"/>
        <end position="23"/>
    </location>
</feature>